<evidence type="ECO:0000259" key="3">
    <source>
        <dbReference type="Pfam" id="PF14242"/>
    </source>
</evidence>
<feature type="region of interest" description="Disordered" evidence="1">
    <location>
        <begin position="1"/>
        <end position="27"/>
    </location>
</feature>
<gene>
    <name evidence="4" type="ORF">GS597_11560</name>
</gene>
<reference evidence="4" key="1">
    <citation type="submission" date="2019-12" db="EMBL/GenBank/DDBJ databases">
        <title>High-Quality draft genome sequences of three cyanobacteria isolated from the limestone walls of the Old Cathedral of Coimbra.</title>
        <authorList>
            <person name="Tiago I."/>
            <person name="Soares F."/>
            <person name="Portugal A."/>
        </authorList>
    </citation>
    <scope>NUCLEOTIDE SEQUENCE [LARGE SCALE GENOMIC DNA]</scope>
    <source>
        <strain evidence="4">C</strain>
    </source>
</reference>
<proteinExistence type="predicted"/>
<sequence>MTEPSDGSQEPVSDYRTEVQSPVIDTKATTEEQKTRVEEFVVSGRSLFGRMKEVFQESNVRRIVVKTEGGKTLLDLPLTVGVAGGVAGTIMFPLVMALGVVGFLAARLTIVVEKSI</sequence>
<name>A0A8K2A0I3_9CYAN</name>
<dbReference type="Pfam" id="PF14242">
    <property type="entry name" value="DUF4342"/>
    <property type="match status" value="1"/>
</dbReference>
<feature type="domain" description="DUF4342" evidence="3">
    <location>
        <begin position="34"/>
        <end position="114"/>
    </location>
</feature>
<evidence type="ECO:0000256" key="1">
    <source>
        <dbReference type="SAM" id="MobiDB-lite"/>
    </source>
</evidence>
<feature type="transmembrane region" description="Helical" evidence="2">
    <location>
        <begin position="82"/>
        <end position="106"/>
    </location>
</feature>
<dbReference type="AlphaFoldDB" id="A0A8K2A0I3"/>
<feature type="compositionally biased region" description="Polar residues" evidence="1">
    <location>
        <begin position="1"/>
        <end position="11"/>
    </location>
</feature>
<keyword evidence="2" id="KW-1133">Transmembrane helix</keyword>
<evidence type="ECO:0000313" key="4">
    <source>
        <dbReference type="EMBL" id="NCJ07132.1"/>
    </source>
</evidence>
<protein>
    <submittedName>
        <fullName evidence="4">DUF4342 domain-containing protein</fullName>
    </submittedName>
</protein>
<keyword evidence="5" id="KW-1185">Reference proteome</keyword>
<keyword evidence="2" id="KW-0472">Membrane</keyword>
<organism evidence="4 5">
    <name type="scientific">Petrachloros mirabilis ULC683</name>
    <dbReference type="NCBI Taxonomy" id="2781853"/>
    <lineage>
        <taxon>Bacteria</taxon>
        <taxon>Bacillati</taxon>
        <taxon>Cyanobacteriota</taxon>
        <taxon>Cyanophyceae</taxon>
        <taxon>Synechococcales</taxon>
        <taxon>Petrachlorosaceae</taxon>
        <taxon>Petrachloros</taxon>
        <taxon>Petrachloros mirabilis</taxon>
    </lineage>
</organism>
<comment type="caution">
    <text evidence="4">The sequence shown here is derived from an EMBL/GenBank/DDBJ whole genome shotgun (WGS) entry which is preliminary data.</text>
</comment>
<evidence type="ECO:0000313" key="5">
    <source>
        <dbReference type="Proteomes" id="UP000607397"/>
    </source>
</evidence>
<keyword evidence="2" id="KW-0812">Transmembrane</keyword>
<dbReference type="EMBL" id="WVIC01000021">
    <property type="protein sequence ID" value="NCJ07132.1"/>
    <property type="molecule type" value="Genomic_DNA"/>
</dbReference>
<dbReference type="InterPro" id="IPR025642">
    <property type="entry name" value="DUF4342"/>
</dbReference>
<evidence type="ECO:0000256" key="2">
    <source>
        <dbReference type="SAM" id="Phobius"/>
    </source>
</evidence>
<dbReference type="Proteomes" id="UP000607397">
    <property type="component" value="Unassembled WGS sequence"/>
</dbReference>
<dbReference type="RefSeq" id="WP_161825607.1">
    <property type="nucleotide sequence ID" value="NZ_WVIC01000021.1"/>
</dbReference>
<accession>A0A8K2A0I3</accession>